<dbReference type="Pfam" id="PF13495">
    <property type="entry name" value="Phage_int_SAM_4"/>
    <property type="match status" value="1"/>
</dbReference>
<dbReference type="InterPro" id="IPR013762">
    <property type="entry name" value="Integrase-like_cat_sf"/>
</dbReference>
<dbReference type="InterPro" id="IPR004107">
    <property type="entry name" value="Integrase_SAM-like_N"/>
</dbReference>
<dbReference type="InterPro" id="IPR002104">
    <property type="entry name" value="Integrase_catalytic"/>
</dbReference>
<dbReference type="EMBL" id="FQUY01000013">
    <property type="protein sequence ID" value="SHF15099.1"/>
    <property type="molecule type" value="Genomic_DNA"/>
</dbReference>
<dbReference type="InterPro" id="IPR011010">
    <property type="entry name" value="DNA_brk_join_enz"/>
</dbReference>
<dbReference type="PROSITE" id="PS51898">
    <property type="entry name" value="TYR_RECOMBINASE"/>
    <property type="match status" value="1"/>
</dbReference>
<dbReference type="GO" id="GO:0006310">
    <property type="term" value="P:DNA recombination"/>
    <property type="evidence" value="ECO:0007669"/>
    <property type="project" value="UniProtKB-KW"/>
</dbReference>
<evidence type="ECO:0000256" key="5">
    <source>
        <dbReference type="ARBA" id="ARBA00023172"/>
    </source>
</evidence>
<sequence length="292" mass="33403">MSGINLLTDFLQHTRYQKGNSEKSIATYRRCLNSFFKWYSETNGRYPEPNDITSVDLREYQNFLQNIKGLKANTINLYMKTIRLYLEWLLEKELIGRMPSFPKNIKIQQTQPKALTRNEQNRVIREVERSGNIRNIAIIRLLLSCGLRLSELISLELSQLDLGERHGFMTIIGKGGKVRKVPVPPEARKAVFDWLAEREKKGINSNYLFPGRLGGHISKSQVSNIIDNLGHFARLELHPHIFRHTCATNLVRSNIDLVTVATILGHSNLSTTKVYTLPDEKTMAAALEQAEV</sequence>
<dbReference type="Pfam" id="PF00589">
    <property type="entry name" value="Phage_integrase"/>
    <property type="match status" value="1"/>
</dbReference>
<organism evidence="9 10">
    <name type="scientific">Desulforamulus putei DSM 12395</name>
    <dbReference type="NCBI Taxonomy" id="1121429"/>
    <lineage>
        <taxon>Bacteria</taxon>
        <taxon>Bacillati</taxon>
        <taxon>Bacillota</taxon>
        <taxon>Clostridia</taxon>
        <taxon>Eubacteriales</taxon>
        <taxon>Peptococcaceae</taxon>
        <taxon>Desulforamulus</taxon>
    </lineage>
</organism>
<evidence type="ECO:0000259" key="8">
    <source>
        <dbReference type="PROSITE" id="PS51900"/>
    </source>
</evidence>
<dbReference type="InterPro" id="IPR044068">
    <property type="entry name" value="CB"/>
</dbReference>
<keyword evidence="10" id="KW-1185">Reference proteome</keyword>
<keyword evidence="4 6" id="KW-0238">DNA-binding</keyword>
<dbReference type="STRING" id="1121429.SAMN02745133_01934"/>
<evidence type="ECO:0000313" key="9">
    <source>
        <dbReference type="EMBL" id="SHF15099.1"/>
    </source>
</evidence>
<dbReference type="PANTHER" id="PTHR30349:SF41">
    <property type="entry name" value="INTEGRASE_RECOMBINASE PROTEIN MJ0367-RELATED"/>
    <property type="match status" value="1"/>
</dbReference>
<evidence type="ECO:0000256" key="6">
    <source>
        <dbReference type="PROSITE-ProRule" id="PRU01248"/>
    </source>
</evidence>
<comment type="similarity">
    <text evidence="2">Belongs to the 'phage' integrase family.</text>
</comment>
<dbReference type="GO" id="GO:0003677">
    <property type="term" value="F:DNA binding"/>
    <property type="evidence" value="ECO:0007669"/>
    <property type="project" value="UniProtKB-UniRule"/>
</dbReference>
<dbReference type="OrthoDB" id="9785687at2"/>
<reference evidence="10" key="1">
    <citation type="submission" date="2016-11" db="EMBL/GenBank/DDBJ databases">
        <authorList>
            <person name="Varghese N."/>
            <person name="Submissions S."/>
        </authorList>
    </citation>
    <scope>NUCLEOTIDE SEQUENCE [LARGE SCALE GENOMIC DNA]</scope>
    <source>
        <strain evidence="10">DSM 12395</strain>
    </source>
</reference>
<dbReference type="RefSeq" id="WP_073239177.1">
    <property type="nucleotide sequence ID" value="NZ_FQUY01000013.1"/>
</dbReference>
<dbReference type="Gene3D" id="1.10.443.10">
    <property type="entry name" value="Intergrase catalytic core"/>
    <property type="match status" value="1"/>
</dbReference>
<protein>
    <submittedName>
        <fullName evidence="9">Integrase/recombinase XerC</fullName>
    </submittedName>
</protein>
<keyword evidence="5" id="KW-0233">DNA recombination</keyword>
<dbReference type="SUPFAM" id="SSF56349">
    <property type="entry name" value="DNA breaking-rejoining enzymes"/>
    <property type="match status" value="1"/>
</dbReference>
<dbReference type="PROSITE" id="PS51900">
    <property type="entry name" value="CB"/>
    <property type="match status" value="1"/>
</dbReference>
<dbReference type="GO" id="GO:0015074">
    <property type="term" value="P:DNA integration"/>
    <property type="evidence" value="ECO:0007669"/>
    <property type="project" value="UniProtKB-KW"/>
</dbReference>
<name>A0A1M4ZAK7_9FIRM</name>
<evidence type="ECO:0000259" key="7">
    <source>
        <dbReference type="PROSITE" id="PS51898"/>
    </source>
</evidence>
<evidence type="ECO:0000313" key="10">
    <source>
        <dbReference type="Proteomes" id="UP000184148"/>
    </source>
</evidence>
<evidence type="ECO:0000256" key="2">
    <source>
        <dbReference type="ARBA" id="ARBA00008857"/>
    </source>
</evidence>
<dbReference type="InterPro" id="IPR050090">
    <property type="entry name" value="Tyrosine_recombinase_XerCD"/>
</dbReference>
<keyword evidence="3" id="KW-0229">DNA integration</keyword>
<dbReference type="Gene3D" id="1.10.150.130">
    <property type="match status" value="1"/>
</dbReference>
<dbReference type="PANTHER" id="PTHR30349">
    <property type="entry name" value="PHAGE INTEGRASE-RELATED"/>
    <property type="match status" value="1"/>
</dbReference>
<feature type="domain" description="Core-binding (CB)" evidence="8">
    <location>
        <begin position="1"/>
        <end position="90"/>
    </location>
</feature>
<dbReference type="InterPro" id="IPR010998">
    <property type="entry name" value="Integrase_recombinase_N"/>
</dbReference>
<dbReference type="AlphaFoldDB" id="A0A1M4ZAK7"/>
<evidence type="ECO:0000256" key="4">
    <source>
        <dbReference type="ARBA" id="ARBA00023125"/>
    </source>
</evidence>
<feature type="domain" description="Tyr recombinase" evidence="7">
    <location>
        <begin position="110"/>
        <end position="288"/>
    </location>
</feature>
<accession>A0A1M4ZAK7</accession>
<proteinExistence type="inferred from homology"/>
<comment type="function">
    <text evidence="1">Site-specific tyrosine recombinase, which acts by catalyzing the cutting and rejoining of the recombining DNA molecules.</text>
</comment>
<evidence type="ECO:0000256" key="1">
    <source>
        <dbReference type="ARBA" id="ARBA00003283"/>
    </source>
</evidence>
<dbReference type="Proteomes" id="UP000184148">
    <property type="component" value="Unassembled WGS sequence"/>
</dbReference>
<evidence type="ECO:0000256" key="3">
    <source>
        <dbReference type="ARBA" id="ARBA00022908"/>
    </source>
</evidence>
<gene>
    <name evidence="9" type="ORF">SAMN02745133_01934</name>
</gene>